<evidence type="ECO:0000313" key="3">
    <source>
        <dbReference type="Proteomes" id="UP000006315"/>
    </source>
</evidence>
<proteinExistence type="predicted"/>
<dbReference type="Pfam" id="PF10782">
    <property type="entry name" value="zf-C2HCIx2C"/>
    <property type="match status" value="1"/>
</dbReference>
<evidence type="ECO:0000313" key="2">
    <source>
        <dbReference type="EMBL" id="EKN67858.1"/>
    </source>
</evidence>
<reference evidence="2 3" key="1">
    <citation type="journal article" date="2012" name="Front. Microbiol.">
        <title>Redundancy and modularity in membrane-associated dissimilatory nitrate reduction in Bacillus.</title>
        <authorList>
            <person name="Heylen K."/>
            <person name="Keltjens J."/>
        </authorList>
    </citation>
    <scope>NUCLEOTIDE SEQUENCE [LARGE SCALE GENOMIC DNA]</scope>
    <source>
        <strain evidence="2 3">LMG 9581</strain>
    </source>
</reference>
<comment type="caution">
    <text evidence="2">The sequence shown here is derived from an EMBL/GenBank/DDBJ whole genome shotgun (WGS) entry which is preliminary data.</text>
</comment>
<keyword evidence="1" id="KW-0175">Coiled coil</keyword>
<evidence type="ECO:0008006" key="4">
    <source>
        <dbReference type="Google" id="ProtNLM"/>
    </source>
</evidence>
<evidence type="ECO:0000256" key="1">
    <source>
        <dbReference type="SAM" id="Coils"/>
    </source>
</evidence>
<sequence length="336" mass="38399">MINQRLALLQRQSEIMDDHCTTCKQKSSNSNRYCVDSCEVGKELKSIGNQLLGLSNRKKEMKLGMAMNIGNCAKLKYLAETYPFLKQKDMANILGVAASQISSSLKSTNYKNSKPDMSIQEHVQNYMKKYYPEKMAGEVIVTKTDEQQVIKSTSEHVSIEKYQAMKNSWKRLAAEKDKEIQELKLQLSVASTLTDINSNGAEDFREKFEEQVEKTISWKAAAQKLETELNHEIEQNKLQKAQYVSLSEQYKTVEAAFKDSEKEKLELSHQLEALKGNSNFAMKEEDSRQKGELAKLQLALEQQGEINEKLKQKIKYVQSTEKLTSMLLALKIQECL</sequence>
<dbReference type="STRING" id="1131731.BAZO_08249"/>
<dbReference type="Proteomes" id="UP000006315">
    <property type="component" value="Unassembled WGS sequence"/>
</dbReference>
<dbReference type="InterPro" id="IPR019718">
    <property type="entry name" value="DUF2602"/>
</dbReference>
<dbReference type="RefSeq" id="WP_003330911.1">
    <property type="nucleotide sequence ID" value="NZ_AJLR01000045.1"/>
</dbReference>
<name>K6DIB0_SCHAZ</name>
<keyword evidence="3" id="KW-1185">Reference proteome</keyword>
<dbReference type="InterPro" id="IPR006212">
    <property type="entry name" value="Furin_repeat"/>
</dbReference>
<gene>
    <name evidence="2" type="ORF">BAZO_08249</name>
</gene>
<feature type="coiled-coil region" evidence="1">
    <location>
        <begin position="222"/>
        <end position="313"/>
    </location>
</feature>
<dbReference type="PATRIC" id="fig|1131731.3.peg.1724"/>
<dbReference type="EMBL" id="AJLR01000045">
    <property type="protein sequence ID" value="EKN67858.1"/>
    <property type="molecule type" value="Genomic_DNA"/>
</dbReference>
<dbReference type="AlphaFoldDB" id="K6DIB0"/>
<protein>
    <recommendedName>
        <fullName evidence="4">Zinc-finger domain-containing protein</fullName>
    </recommendedName>
</protein>
<dbReference type="CDD" id="cd00064">
    <property type="entry name" value="FU"/>
    <property type="match status" value="1"/>
</dbReference>
<accession>K6DIB0</accession>
<organism evidence="2 3">
    <name type="scientific">Schinkia azotoformans LMG 9581</name>
    <dbReference type="NCBI Taxonomy" id="1131731"/>
    <lineage>
        <taxon>Bacteria</taxon>
        <taxon>Bacillati</taxon>
        <taxon>Bacillota</taxon>
        <taxon>Bacilli</taxon>
        <taxon>Bacillales</taxon>
        <taxon>Bacillaceae</taxon>
        <taxon>Calidifontibacillus/Schinkia group</taxon>
        <taxon>Schinkia</taxon>
    </lineage>
</organism>